<dbReference type="PANTHER" id="PTHR22677:SF3">
    <property type="entry name" value="ANKYRIN REPEAT DOMAIN-CONTAINING PROTEIN 60"/>
    <property type="match status" value="1"/>
</dbReference>
<dbReference type="OrthoDB" id="10258888at2759"/>
<dbReference type="InterPro" id="IPR000626">
    <property type="entry name" value="Ubiquitin-like_dom"/>
</dbReference>
<dbReference type="InterPro" id="IPR029071">
    <property type="entry name" value="Ubiquitin-like_domsf"/>
</dbReference>
<dbReference type="PANTHER" id="PTHR22677">
    <property type="entry name" value="ANKYRIN REPEAT DOMAIN-CONTAINING PROTEIN 60"/>
    <property type="match status" value="1"/>
</dbReference>
<dbReference type="SUPFAM" id="SSF54236">
    <property type="entry name" value="Ubiquitin-like"/>
    <property type="match status" value="1"/>
</dbReference>
<evidence type="ECO:0000259" key="2">
    <source>
        <dbReference type="PROSITE" id="PS50053"/>
    </source>
</evidence>
<keyword evidence="1" id="KW-0040">ANK repeat</keyword>
<accession>A0A6J0TXS7</accession>
<evidence type="ECO:0000313" key="4">
    <source>
        <dbReference type="RefSeq" id="XP_020653172.2"/>
    </source>
</evidence>
<dbReference type="InterPro" id="IPR002110">
    <property type="entry name" value="Ankyrin_rpt"/>
</dbReference>
<protein>
    <submittedName>
        <fullName evidence="4">Ankyrin repeat domain-containing protein 60</fullName>
    </submittedName>
</protein>
<feature type="repeat" description="ANK" evidence="1">
    <location>
        <begin position="169"/>
        <end position="201"/>
    </location>
</feature>
<dbReference type="GeneID" id="110081095"/>
<feature type="repeat" description="ANK" evidence="1">
    <location>
        <begin position="202"/>
        <end position="234"/>
    </location>
</feature>
<dbReference type="CTD" id="140731"/>
<dbReference type="Gene3D" id="3.10.20.90">
    <property type="entry name" value="Phosphatidylinositol 3-kinase Catalytic Subunit, Chain A, domain 1"/>
    <property type="match status" value="1"/>
</dbReference>
<feature type="domain" description="Ubiquitin-like" evidence="2">
    <location>
        <begin position="67"/>
        <end position="115"/>
    </location>
</feature>
<keyword evidence="3" id="KW-1185">Reference proteome</keyword>
<dbReference type="Pfam" id="PF12796">
    <property type="entry name" value="Ank_2"/>
    <property type="match status" value="1"/>
</dbReference>
<dbReference type="InParanoid" id="A0A6J0TXS7"/>
<evidence type="ECO:0000256" key="1">
    <source>
        <dbReference type="PROSITE-ProRule" id="PRU00023"/>
    </source>
</evidence>
<dbReference type="PROSITE" id="PS50088">
    <property type="entry name" value="ANK_REPEAT"/>
    <property type="match status" value="2"/>
</dbReference>
<dbReference type="AlphaFoldDB" id="A0A6J0TXS7"/>
<organism evidence="3 4">
    <name type="scientific">Pogona vitticeps</name>
    <name type="common">central bearded dragon</name>
    <dbReference type="NCBI Taxonomy" id="103695"/>
    <lineage>
        <taxon>Eukaryota</taxon>
        <taxon>Metazoa</taxon>
        <taxon>Chordata</taxon>
        <taxon>Craniata</taxon>
        <taxon>Vertebrata</taxon>
        <taxon>Euteleostomi</taxon>
        <taxon>Lepidosauria</taxon>
        <taxon>Squamata</taxon>
        <taxon>Bifurcata</taxon>
        <taxon>Unidentata</taxon>
        <taxon>Episquamata</taxon>
        <taxon>Toxicofera</taxon>
        <taxon>Iguania</taxon>
        <taxon>Acrodonta</taxon>
        <taxon>Agamidae</taxon>
        <taxon>Amphibolurinae</taxon>
        <taxon>Pogona</taxon>
    </lineage>
</organism>
<dbReference type="SMART" id="SM00248">
    <property type="entry name" value="ANK"/>
    <property type="match status" value="2"/>
</dbReference>
<dbReference type="SUPFAM" id="SSF48403">
    <property type="entry name" value="Ankyrin repeat"/>
    <property type="match status" value="1"/>
</dbReference>
<dbReference type="CDD" id="cd17063">
    <property type="entry name" value="Ubl_ANKRD60"/>
    <property type="match status" value="1"/>
</dbReference>
<dbReference type="Pfam" id="PF14560">
    <property type="entry name" value="Ubiquitin_2"/>
    <property type="match status" value="1"/>
</dbReference>
<dbReference type="KEGG" id="pvt:110081095"/>
<dbReference type="PROSITE" id="PS50297">
    <property type="entry name" value="ANK_REP_REGION"/>
    <property type="match status" value="2"/>
</dbReference>
<evidence type="ECO:0000313" key="3">
    <source>
        <dbReference type="Proteomes" id="UP001652642"/>
    </source>
</evidence>
<dbReference type="RefSeq" id="XP_020653172.2">
    <property type="nucleotide sequence ID" value="XM_020797513.2"/>
</dbReference>
<dbReference type="Gene3D" id="1.25.40.20">
    <property type="entry name" value="Ankyrin repeat-containing domain"/>
    <property type="match status" value="1"/>
</dbReference>
<dbReference type="Proteomes" id="UP001652642">
    <property type="component" value="Chromosome 4"/>
</dbReference>
<proteinExistence type="predicted"/>
<dbReference type="PROSITE" id="PS50053">
    <property type="entry name" value="UBIQUITIN_2"/>
    <property type="match status" value="1"/>
</dbReference>
<dbReference type="InterPro" id="IPR036770">
    <property type="entry name" value="Ankyrin_rpt-contain_sf"/>
</dbReference>
<name>A0A6J0TXS7_9SAUR</name>
<dbReference type="InterPro" id="IPR039323">
    <property type="entry name" value="ANKRD_45/46/60"/>
</dbReference>
<reference evidence="4" key="1">
    <citation type="submission" date="2025-08" db="UniProtKB">
        <authorList>
            <consortium name="RefSeq"/>
        </authorList>
    </citation>
    <scope>IDENTIFICATION</scope>
</reference>
<sequence length="278" mass="31268">MPRKKRHPAILSQTRTGLSSRLTALSRERSLRSGEFGSAQIRCFNLKLYIVETDELFVVPDCQRELTIKNLKSRLELLVGIPIHFQRLQYLDEVDLDDASTIKQNDIIPGGTLTLRIWSEDAWGRLVIAAAKGKIGKLRAIGATNTSTFSTANADLMGPEAKSEWLAHRAFVALFITVRRGHSEAVEFLLQNGADVKRKTPLGRTALHVAVTSGHVDCIDILLNYGAKVNEEDHEGYTPITLARLWGQKDCERRLFRYQWKMRSGGTSKPRLDEKVES</sequence>
<gene>
    <name evidence="4" type="primary">ANKRD60</name>
</gene>